<comment type="caution">
    <text evidence="2">The sequence shown here is derived from an EMBL/GenBank/DDBJ whole genome shotgun (WGS) entry which is preliminary data.</text>
</comment>
<dbReference type="RefSeq" id="WP_088453982.1">
    <property type="nucleotide sequence ID" value="NZ_JACHXO010000010.1"/>
</dbReference>
<reference evidence="2 3" key="1">
    <citation type="submission" date="2020-08" db="EMBL/GenBank/DDBJ databases">
        <title>Genomic Encyclopedia of Type Strains, Phase III (KMG-III): the genomes of soil and plant-associated and newly described type strains.</title>
        <authorList>
            <person name="Whitman W."/>
        </authorList>
    </citation>
    <scope>NUCLEOTIDE SEQUENCE [LARGE SCALE GENOMIC DNA]</scope>
    <source>
        <strain evidence="2 3">CECT 7247</strain>
    </source>
</reference>
<keyword evidence="3" id="KW-1185">Reference proteome</keyword>
<dbReference type="Proteomes" id="UP000574369">
    <property type="component" value="Unassembled WGS sequence"/>
</dbReference>
<evidence type="ECO:0000259" key="1">
    <source>
        <dbReference type="Pfam" id="PF09951"/>
    </source>
</evidence>
<organism evidence="2 3">
    <name type="scientific">Roseateles terrae</name>
    <dbReference type="NCBI Taxonomy" id="431060"/>
    <lineage>
        <taxon>Bacteria</taxon>
        <taxon>Pseudomonadati</taxon>
        <taxon>Pseudomonadota</taxon>
        <taxon>Betaproteobacteria</taxon>
        <taxon>Burkholderiales</taxon>
        <taxon>Sphaerotilaceae</taxon>
        <taxon>Roseateles</taxon>
    </lineage>
</organism>
<dbReference type="Pfam" id="PF09951">
    <property type="entry name" value="Imm33"/>
    <property type="match status" value="1"/>
</dbReference>
<evidence type="ECO:0000313" key="2">
    <source>
        <dbReference type="EMBL" id="MBB3196994.1"/>
    </source>
</evidence>
<sequence>MSDPTQKPFKLPAADIKPLATGHGGCIATDMITCEGRKVAFMYREEPDNDIDSGWRFLSGFESDEYMDNPDHHAAYDVNTIANYDPDIIRFLDAPVGSAFEREDGVGDFVEVQDFEPSDD</sequence>
<dbReference type="PANTHER" id="PTHR38743">
    <property type="entry name" value="SIMILAR TO GLYOXYLASE I FAMILY PROTEIN"/>
    <property type="match status" value="1"/>
</dbReference>
<feature type="domain" description="Immunity protein Imm33" evidence="1">
    <location>
        <begin position="26"/>
        <end position="112"/>
    </location>
</feature>
<name>A0ABR6H079_9BURK</name>
<accession>A0ABR6H079</accession>
<dbReference type="InterPro" id="IPR018689">
    <property type="entry name" value="Imm33_dom"/>
</dbReference>
<gene>
    <name evidence="2" type="ORF">FHS28_004419</name>
</gene>
<evidence type="ECO:0000313" key="3">
    <source>
        <dbReference type="Proteomes" id="UP000574369"/>
    </source>
</evidence>
<proteinExistence type="predicted"/>
<dbReference type="PANTHER" id="PTHR38743:SF2">
    <property type="entry name" value="DUF2185 DOMAIN-CONTAINING PROTEIN"/>
    <property type="match status" value="1"/>
</dbReference>
<dbReference type="EMBL" id="JACHXO010000010">
    <property type="protein sequence ID" value="MBB3196994.1"/>
    <property type="molecule type" value="Genomic_DNA"/>
</dbReference>
<protein>
    <recommendedName>
        <fullName evidence="1">Immunity protein Imm33 domain-containing protein</fullName>
    </recommendedName>
</protein>